<dbReference type="Pfam" id="PF14024">
    <property type="entry name" value="DUF4240"/>
    <property type="match status" value="1"/>
</dbReference>
<organism evidence="3 4">
    <name type="scientific">Catellatospora chokoriensis</name>
    <dbReference type="NCBI Taxonomy" id="310353"/>
    <lineage>
        <taxon>Bacteria</taxon>
        <taxon>Bacillati</taxon>
        <taxon>Actinomycetota</taxon>
        <taxon>Actinomycetes</taxon>
        <taxon>Micromonosporales</taxon>
        <taxon>Micromonosporaceae</taxon>
        <taxon>Catellatospora</taxon>
    </lineage>
</organism>
<evidence type="ECO:0000256" key="1">
    <source>
        <dbReference type="SAM" id="MobiDB-lite"/>
    </source>
</evidence>
<feature type="domain" description="DUF4240" evidence="2">
    <location>
        <begin position="2"/>
        <end position="125"/>
    </location>
</feature>
<dbReference type="EMBL" id="BONG01000035">
    <property type="protein sequence ID" value="GIF91711.1"/>
    <property type="molecule type" value="Genomic_DNA"/>
</dbReference>
<feature type="region of interest" description="Disordered" evidence="1">
    <location>
        <begin position="132"/>
        <end position="174"/>
    </location>
</feature>
<keyword evidence="4" id="KW-1185">Reference proteome</keyword>
<dbReference type="Proteomes" id="UP000619293">
    <property type="component" value="Unassembled WGS sequence"/>
</dbReference>
<sequence length="195" mass="20806">MVEKARESAADPSDAEDVAERTLALLTALPAEKVALLAQPLWDLRARSYRWNLWHAAYLINGGCSDDGFEYFRGWLLAQGRAVFEGAVADPDTLADLPAVQRVAAGDEADLECESMYGVVWDAYEVVTGGQEPPAVMGRYPGSARDGTSRTPTRTADACRNSPHSSTAESGVQRVDFACRGGESTSIGGPTPPVS</sequence>
<evidence type="ECO:0000259" key="2">
    <source>
        <dbReference type="Pfam" id="PF14024"/>
    </source>
</evidence>
<dbReference type="InterPro" id="IPR025334">
    <property type="entry name" value="DUF4240"/>
</dbReference>
<dbReference type="AlphaFoldDB" id="A0A8J3K2D4"/>
<protein>
    <recommendedName>
        <fullName evidence="2">DUF4240 domain-containing protein</fullName>
    </recommendedName>
</protein>
<evidence type="ECO:0000313" key="3">
    <source>
        <dbReference type="EMBL" id="GIF91711.1"/>
    </source>
</evidence>
<gene>
    <name evidence="3" type="ORF">Cch02nite_51550</name>
</gene>
<name>A0A8J3K2D4_9ACTN</name>
<accession>A0A8J3K2D4</accession>
<evidence type="ECO:0000313" key="4">
    <source>
        <dbReference type="Proteomes" id="UP000619293"/>
    </source>
</evidence>
<reference evidence="3 4" key="1">
    <citation type="submission" date="2021-01" db="EMBL/GenBank/DDBJ databases">
        <title>Whole genome shotgun sequence of Catellatospora chokoriensis NBRC 107358.</title>
        <authorList>
            <person name="Komaki H."/>
            <person name="Tamura T."/>
        </authorList>
    </citation>
    <scope>NUCLEOTIDE SEQUENCE [LARGE SCALE GENOMIC DNA]</scope>
    <source>
        <strain evidence="3 4">NBRC 107358</strain>
    </source>
</reference>
<proteinExistence type="predicted"/>
<comment type="caution">
    <text evidence="3">The sequence shown here is derived from an EMBL/GenBank/DDBJ whole genome shotgun (WGS) entry which is preliminary data.</text>
</comment>